<proteinExistence type="predicted"/>
<feature type="region of interest" description="Disordered" evidence="1">
    <location>
        <begin position="351"/>
        <end position="383"/>
    </location>
</feature>
<feature type="region of interest" description="Disordered" evidence="1">
    <location>
        <begin position="454"/>
        <end position="495"/>
    </location>
</feature>
<keyword evidence="2" id="KW-0812">Transmembrane</keyword>
<accession>A0A137PCC2</accession>
<gene>
    <name evidence="3" type="ORF">CONCODRAFT_68851</name>
</gene>
<evidence type="ECO:0000256" key="1">
    <source>
        <dbReference type="SAM" id="MobiDB-lite"/>
    </source>
</evidence>
<reference evidence="3 4" key="1">
    <citation type="journal article" date="2015" name="Genome Biol. Evol.">
        <title>Phylogenomic analyses indicate that early fungi evolved digesting cell walls of algal ancestors of land plants.</title>
        <authorList>
            <person name="Chang Y."/>
            <person name="Wang S."/>
            <person name="Sekimoto S."/>
            <person name="Aerts A.L."/>
            <person name="Choi C."/>
            <person name="Clum A."/>
            <person name="LaButti K.M."/>
            <person name="Lindquist E.A."/>
            <person name="Yee Ngan C."/>
            <person name="Ohm R.A."/>
            <person name="Salamov A.A."/>
            <person name="Grigoriev I.V."/>
            <person name="Spatafora J.W."/>
            <person name="Berbee M.L."/>
        </authorList>
    </citation>
    <scope>NUCLEOTIDE SEQUENCE [LARGE SCALE GENOMIC DNA]</scope>
    <source>
        <strain evidence="3 4">NRRL 28638</strain>
    </source>
</reference>
<feature type="region of interest" description="Disordered" evidence="1">
    <location>
        <begin position="174"/>
        <end position="202"/>
    </location>
</feature>
<evidence type="ECO:0000313" key="3">
    <source>
        <dbReference type="EMBL" id="KXN72633.1"/>
    </source>
</evidence>
<dbReference type="EMBL" id="KQ964449">
    <property type="protein sequence ID" value="KXN72633.1"/>
    <property type="molecule type" value="Genomic_DNA"/>
</dbReference>
<protein>
    <submittedName>
        <fullName evidence="3">Uncharacterized protein</fullName>
    </submittedName>
</protein>
<dbReference type="AlphaFoldDB" id="A0A137PCC2"/>
<dbReference type="OrthoDB" id="5596972at2759"/>
<feature type="compositionally biased region" description="Polar residues" evidence="1">
    <location>
        <begin position="356"/>
        <end position="380"/>
    </location>
</feature>
<feature type="transmembrane region" description="Helical" evidence="2">
    <location>
        <begin position="304"/>
        <end position="322"/>
    </location>
</feature>
<organism evidence="3 4">
    <name type="scientific">Conidiobolus coronatus (strain ATCC 28846 / CBS 209.66 / NRRL 28638)</name>
    <name type="common">Delacroixia coronata</name>
    <dbReference type="NCBI Taxonomy" id="796925"/>
    <lineage>
        <taxon>Eukaryota</taxon>
        <taxon>Fungi</taxon>
        <taxon>Fungi incertae sedis</taxon>
        <taxon>Zoopagomycota</taxon>
        <taxon>Entomophthoromycotina</taxon>
        <taxon>Entomophthoromycetes</taxon>
        <taxon>Entomophthorales</taxon>
        <taxon>Ancylistaceae</taxon>
        <taxon>Conidiobolus</taxon>
    </lineage>
</organism>
<evidence type="ECO:0000313" key="4">
    <source>
        <dbReference type="Proteomes" id="UP000070444"/>
    </source>
</evidence>
<keyword evidence="2" id="KW-0472">Membrane</keyword>
<feature type="compositionally biased region" description="Polar residues" evidence="1">
    <location>
        <begin position="454"/>
        <end position="466"/>
    </location>
</feature>
<keyword evidence="2" id="KW-1133">Transmembrane helix</keyword>
<feature type="region of interest" description="Disordered" evidence="1">
    <location>
        <begin position="129"/>
        <end position="152"/>
    </location>
</feature>
<feature type="compositionally biased region" description="Low complexity" evidence="1">
    <location>
        <begin position="138"/>
        <end position="152"/>
    </location>
</feature>
<sequence>MFIFPTLLPQNEVNDDSKWKSIYKQDQFTLQSYLIDQIRSRFYYRIVLGTHPAYKVAESDQLEQIEAEFSFFVDRLMVGLQDAKASHLVKLIRSEFSNFPDQSSKQYLSEDDENNCQGAQHVLSDFDTVNDQIPNLDPPSTGSSSSSSHMSDLMSTFNGAELNWDCRPTSLNMMNTMSTNSARSDSNNSQLSENSANNIGQSSQYSKNLSQLPIPAWIQPYINLIIEGASQLTIIVNRNLHAAAHRYENNALALPLQLLSLLAYPPPDTKPTYHTLREIETVSSRRQAVAVLTAFCLVVRYCSFDLFIIIVILANLAMLWALKNSARLNMMIAKNCVKSRVGTAKQWAGGWFRSGPSKTSEQPAANPTSPKSPNQEQQRYSTRKETIEVDSLKDFSAQGYAQSTKIQTPLLKKTIFFKSKTPQPQPLQYSQSSDVNNGEKTSRYPMILNRLSRANSLSTQNDSNQTGRGWFRGSRRRRNSTNVYNEKENDETSSQRYSEPLLGMGTVTVNEPQELQFDLGIKNAQKTKIRTININSNAEGIDTTAIKI</sequence>
<evidence type="ECO:0000256" key="2">
    <source>
        <dbReference type="SAM" id="Phobius"/>
    </source>
</evidence>
<dbReference type="Proteomes" id="UP000070444">
    <property type="component" value="Unassembled WGS sequence"/>
</dbReference>
<keyword evidence="4" id="KW-1185">Reference proteome</keyword>
<name>A0A137PCC2_CONC2</name>